<evidence type="ECO:0000256" key="3">
    <source>
        <dbReference type="RuleBase" id="RU004075"/>
    </source>
</evidence>
<sequence>MFDASTVARLRAETPGCAYVTHLNNAGAALPPTAVTEAVIGHLRLEERIGGYEAAAAAAERIDHTYDALARLVNADRNEIACVENATRAWDMAFYALRWQPGDRILTCRSEYASNAIAYLQTARRHGVSVEAVPDDASGQIDVDALRAMIDERVKLIAITHVPTQGGLVNPAAAVGKAAREAGVLYLLDACQSVGQLPVDVAEIGCDLLSATGRKFLRGPRGTGFLYCSSRVLEDLEPPFLDLHAATWTGPDTYEIRGDARRFETWETNYAGKIGLGTAVDYALGLGLDAIGARAAALGETLRAALAERPGVTVRDLGARRCGIVSFTVEGVDGAEVARHLAAHKVNVSVSVGDYAQWDLRARGLASVVRASAHYYNTEDEIALLAASLPAPRAGRTDRAGWGG</sequence>
<reference evidence="7" key="1">
    <citation type="journal article" date="2019" name="Int. J. Syst. Evol. Microbiol.">
        <title>The Global Catalogue of Microorganisms (GCM) 10K type strain sequencing project: providing services to taxonomists for standard genome sequencing and annotation.</title>
        <authorList>
            <consortium name="The Broad Institute Genomics Platform"/>
            <consortium name="The Broad Institute Genome Sequencing Center for Infectious Disease"/>
            <person name="Wu L."/>
            <person name="Ma J."/>
        </authorList>
    </citation>
    <scope>NUCLEOTIDE SEQUENCE [LARGE SCALE GENOMIC DNA]</scope>
    <source>
        <strain evidence="7">JCM 17986</strain>
    </source>
</reference>
<dbReference type="InterPro" id="IPR015421">
    <property type="entry name" value="PyrdxlP-dep_Trfase_major"/>
</dbReference>
<dbReference type="InterPro" id="IPR020578">
    <property type="entry name" value="Aminotrans_V_PyrdxlP_BS"/>
</dbReference>
<dbReference type="Gene3D" id="3.40.640.10">
    <property type="entry name" value="Type I PLP-dependent aspartate aminotransferase-like (Major domain)"/>
    <property type="match status" value="1"/>
</dbReference>
<dbReference type="PANTHER" id="PTHR43586:SF24">
    <property type="entry name" value="BLR4730 PROTEIN"/>
    <property type="match status" value="1"/>
</dbReference>
<comment type="caution">
    <text evidence="6">The sequence shown here is derived from an EMBL/GenBank/DDBJ whole genome shotgun (WGS) entry which is preliminary data.</text>
</comment>
<keyword evidence="2" id="KW-0663">Pyridoxal phosphate</keyword>
<name>A0ABP9I4A0_9ACTN</name>
<evidence type="ECO:0000256" key="4">
    <source>
        <dbReference type="RuleBase" id="RU004504"/>
    </source>
</evidence>
<evidence type="ECO:0000313" key="7">
    <source>
        <dbReference type="Proteomes" id="UP001500466"/>
    </source>
</evidence>
<gene>
    <name evidence="6" type="ORF">GCM10023205_66870</name>
</gene>
<protein>
    <submittedName>
        <fullName evidence="6">Aminotransferase class V-fold PLP-dependent enzyme</fullName>
    </submittedName>
</protein>
<keyword evidence="6" id="KW-0032">Aminotransferase</keyword>
<evidence type="ECO:0000313" key="6">
    <source>
        <dbReference type="EMBL" id="GAA4986837.1"/>
    </source>
</evidence>
<keyword evidence="6" id="KW-0808">Transferase</keyword>
<accession>A0ABP9I4A0</accession>
<proteinExistence type="inferred from homology"/>
<organism evidence="6 7">
    <name type="scientific">Yinghuangia aomiensis</name>
    <dbReference type="NCBI Taxonomy" id="676205"/>
    <lineage>
        <taxon>Bacteria</taxon>
        <taxon>Bacillati</taxon>
        <taxon>Actinomycetota</taxon>
        <taxon>Actinomycetes</taxon>
        <taxon>Kitasatosporales</taxon>
        <taxon>Streptomycetaceae</taxon>
        <taxon>Yinghuangia</taxon>
    </lineage>
</organism>
<dbReference type="SUPFAM" id="SSF53383">
    <property type="entry name" value="PLP-dependent transferases"/>
    <property type="match status" value="1"/>
</dbReference>
<keyword evidence="7" id="KW-1185">Reference proteome</keyword>
<dbReference type="InterPro" id="IPR000192">
    <property type="entry name" value="Aminotrans_V_dom"/>
</dbReference>
<dbReference type="GO" id="GO:0008483">
    <property type="term" value="F:transaminase activity"/>
    <property type="evidence" value="ECO:0007669"/>
    <property type="project" value="UniProtKB-KW"/>
</dbReference>
<dbReference type="Gene3D" id="3.90.1150.10">
    <property type="entry name" value="Aspartate Aminotransferase, domain 1"/>
    <property type="match status" value="1"/>
</dbReference>
<dbReference type="Pfam" id="PF00266">
    <property type="entry name" value="Aminotran_5"/>
    <property type="match status" value="1"/>
</dbReference>
<dbReference type="InterPro" id="IPR015422">
    <property type="entry name" value="PyrdxlP-dep_Trfase_small"/>
</dbReference>
<dbReference type="EMBL" id="BAABHS010000032">
    <property type="protein sequence ID" value="GAA4986837.1"/>
    <property type="molecule type" value="Genomic_DNA"/>
</dbReference>
<dbReference type="PROSITE" id="PS00595">
    <property type="entry name" value="AA_TRANSFER_CLASS_5"/>
    <property type="match status" value="1"/>
</dbReference>
<comment type="similarity">
    <text evidence="3">Belongs to the class-V pyridoxal-phosphate-dependent aminotransferase family.</text>
</comment>
<evidence type="ECO:0000256" key="2">
    <source>
        <dbReference type="ARBA" id="ARBA00022898"/>
    </source>
</evidence>
<evidence type="ECO:0000256" key="1">
    <source>
        <dbReference type="ARBA" id="ARBA00001933"/>
    </source>
</evidence>
<dbReference type="Proteomes" id="UP001500466">
    <property type="component" value="Unassembled WGS sequence"/>
</dbReference>
<dbReference type="PANTHER" id="PTHR43586">
    <property type="entry name" value="CYSTEINE DESULFURASE"/>
    <property type="match status" value="1"/>
</dbReference>
<dbReference type="RefSeq" id="WP_345679527.1">
    <property type="nucleotide sequence ID" value="NZ_BAABHS010000032.1"/>
</dbReference>
<evidence type="ECO:0000259" key="5">
    <source>
        <dbReference type="Pfam" id="PF00266"/>
    </source>
</evidence>
<comment type="cofactor">
    <cofactor evidence="1 4">
        <name>pyridoxal 5'-phosphate</name>
        <dbReference type="ChEBI" id="CHEBI:597326"/>
    </cofactor>
</comment>
<feature type="domain" description="Aminotransferase class V" evidence="5">
    <location>
        <begin position="23"/>
        <end position="384"/>
    </location>
</feature>
<dbReference type="InterPro" id="IPR015424">
    <property type="entry name" value="PyrdxlP-dep_Trfase"/>
</dbReference>